<evidence type="ECO:0000256" key="1">
    <source>
        <dbReference type="ARBA" id="ARBA00004141"/>
    </source>
</evidence>
<comment type="caution">
    <text evidence="8">The sequence shown here is derived from an EMBL/GenBank/DDBJ whole genome shotgun (WGS) entry which is preliminary data.</text>
</comment>
<proteinExistence type="predicted"/>
<evidence type="ECO:0000259" key="7">
    <source>
        <dbReference type="Pfam" id="PF04932"/>
    </source>
</evidence>
<dbReference type="PROSITE" id="PS50005">
    <property type="entry name" value="TPR"/>
    <property type="match status" value="1"/>
</dbReference>
<dbReference type="InterPro" id="IPR051533">
    <property type="entry name" value="WaaL-like"/>
</dbReference>
<feature type="transmembrane region" description="Helical" evidence="6">
    <location>
        <begin position="321"/>
        <end position="344"/>
    </location>
</feature>
<dbReference type="AlphaFoldDB" id="A0A7V4TIS0"/>
<keyword evidence="3 6" id="KW-1133">Transmembrane helix</keyword>
<organism evidence="8">
    <name type="scientific">Candidatus Caldatribacterium saccharofermentans</name>
    <dbReference type="NCBI Taxonomy" id="1454753"/>
    <lineage>
        <taxon>Bacteria</taxon>
        <taxon>Pseudomonadati</taxon>
        <taxon>Atribacterota</taxon>
        <taxon>Atribacteria</taxon>
        <taxon>Atribacterales</taxon>
        <taxon>Candidatus Caldatribacteriaceae</taxon>
        <taxon>Candidatus Caldatribacterium</taxon>
    </lineage>
</organism>
<feature type="transmembrane region" description="Helical" evidence="6">
    <location>
        <begin position="500"/>
        <end position="522"/>
    </location>
</feature>
<evidence type="ECO:0000256" key="2">
    <source>
        <dbReference type="ARBA" id="ARBA00022692"/>
    </source>
</evidence>
<dbReference type="InterPro" id="IPR019734">
    <property type="entry name" value="TPR_rpt"/>
</dbReference>
<accession>A0A7V4TIS0</accession>
<keyword evidence="4 6" id="KW-0472">Membrane</keyword>
<reference evidence="8" key="1">
    <citation type="journal article" date="2020" name="mSystems">
        <title>Genome- and Community-Level Interaction Insights into Carbon Utilization and Element Cycling Functions of Hydrothermarchaeota in Hydrothermal Sediment.</title>
        <authorList>
            <person name="Zhou Z."/>
            <person name="Liu Y."/>
            <person name="Xu W."/>
            <person name="Pan J."/>
            <person name="Luo Z.H."/>
            <person name="Li M."/>
        </authorList>
    </citation>
    <scope>NUCLEOTIDE SEQUENCE [LARGE SCALE GENOMIC DNA]</scope>
    <source>
        <strain evidence="8">SpSt-82</strain>
    </source>
</reference>
<dbReference type="SUPFAM" id="SSF48452">
    <property type="entry name" value="TPR-like"/>
    <property type="match status" value="1"/>
</dbReference>
<name>A0A7V4TIS0_9BACT</name>
<feature type="transmembrane region" description="Helical" evidence="6">
    <location>
        <begin position="212"/>
        <end position="229"/>
    </location>
</feature>
<dbReference type="InterPro" id="IPR007016">
    <property type="entry name" value="O-antigen_ligase-rel_domated"/>
</dbReference>
<feature type="transmembrane region" description="Helical" evidence="6">
    <location>
        <begin position="235"/>
        <end position="251"/>
    </location>
</feature>
<dbReference type="EMBL" id="DTIY01000065">
    <property type="protein sequence ID" value="HGY39854.1"/>
    <property type="molecule type" value="Genomic_DNA"/>
</dbReference>
<feature type="transmembrane region" description="Helical" evidence="6">
    <location>
        <begin position="189"/>
        <end position="205"/>
    </location>
</feature>
<evidence type="ECO:0000256" key="6">
    <source>
        <dbReference type="SAM" id="Phobius"/>
    </source>
</evidence>
<feature type="transmembrane region" description="Helical" evidence="6">
    <location>
        <begin position="78"/>
        <end position="100"/>
    </location>
</feature>
<feature type="transmembrane region" description="Helical" evidence="6">
    <location>
        <begin position="29"/>
        <end position="47"/>
    </location>
</feature>
<protein>
    <recommendedName>
        <fullName evidence="7">O-antigen ligase-related domain-containing protein</fullName>
    </recommendedName>
</protein>
<feature type="transmembrane region" description="Helical" evidence="6">
    <location>
        <begin position="54"/>
        <end position="72"/>
    </location>
</feature>
<evidence type="ECO:0000313" key="8">
    <source>
        <dbReference type="EMBL" id="HGY39854.1"/>
    </source>
</evidence>
<gene>
    <name evidence="8" type="ORF">ENW11_08625</name>
</gene>
<evidence type="ECO:0000256" key="3">
    <source>
        <dbReference type="ARBA" id="ARBA00022989"/>
    </source>
</evidence>
<feature type="transmembrane region" description="Helical" evidence="6">
    <location>
        <begin position="112"/>
        <end position="129"/>
    </location>
</feature>
<feature type="transmembrane region" description="Helical" evidence="6">
    <location>
        <begin position="135"/>
        <end position="156"/>
    </location>
</feature>
<comment type="subcellular location">
    <subcellularLocation>
        <location evidence="1">Membrane</location>
        <topology evidence="1">Multi-pass membrane protein</topology>
    </subcellularLocation>
</comment>
<feature type="transmembrane region" description="Helical" evidence="6">
    <location>
        <begin position="470"/>
        <end position="488"/>
    </location>
</feature>
<dbReference type="PANTHER" id="PTHR37422">
    <property type="entry name" value="TEICHURONIC ACID BIOSYNTHESIS PROTEIN TUAE"/>
    <property type="match status" value="1"/>
</dbReference>
<sequence>MQGKQDKEGDPRHRQRSQHLLQSSRIESVFLWLIVFIVLLAPYYRGLYFRFERLPFFLITCGIGIAMAIFWIRLRKPFLLPLRLTIPFVLFVILYGCNIPFSADHGLAYQEFTNWAMYCLLFLLVASLKPRPLKVIFLLFGANTVVLAVLSLLQGFGRLPEGLYLFTMSLRAMFIGGRIYSTFQYPNTASAYFGMGYLALLGALLDEEKEWLRGLTVSLAFLAFSGNFFTYSRGGILALGITILVLLLALPHVLRVKLFFGVLATVLPFFILLPFLERSLRTLQPLPFFGMLFAGSIASLALQGLFAPLELRVQRWPARKFLFTLTLFLSAVICLFVFAIRFGLAGGEAARLLEVGLRSRNVWERLVFYRDGLQIFLQRPLTGWGGGGWEALYLSFRSFPYISKTTHNLYLQLLVEGGIIGLFLFGSLLFFLFRELPGAFRKSTGAQTGFLFGILFLSFLHGFVDFNFSLGAYQLAVWFFAGCASWSFQEKENPRVKVTFPAHPIVFVVAFSLLFAFTSLSYTAEWRQALSEYLLQNEDEESLDEAIQALEQAVRLEPWNPAGYYALSKALRKKVNYRPLRAIHARAIAMGEKALDLSPWNSLILEHVGVLHAEVEEFELAVPFLKQAIKANPLRLNSYLNLARVCAFAGRYFLGRGEKEKALFFLQEGIRLEKALQEAEQRSIEPPKWDTTEIQNLIREMRRLAEQLGS</sequence>
<feature type="transmembrane region" description="Helical" evidence="6">
    <location>
        <begin position="409"/>
        <end position="433"/>
    </location>
</feature>
<feature type="transmembrane region" description="Helical" evidence="6">
    <location>
        <begin position="258"/>
        <end position="276"/>
    </location>
</feature>
<feature type="repeat" description="TPR" evidence="5">
    <location>
        <begin position="602"/>
        <end position="635"/>
    </location>
</feature>
<feature type="transmembrane region" description="Helical" evidence="6">
    <location>
        <begin position="445"/>
        <end position="464"/>
    </location>
</feature>
<keyword evidence="2 6" id="KW-0812">Transmembrane</keyword>
<dbReference type="GO" id="GO:0016020">
    <property type="term" value="C:membrane"/>
    <property type="evidence" value="ECO:0007669"/>
    <property type="project" value="UniProtKB-SubCell"/>
</dbReference>
<dbReference type="PANTHER" id="PTHR37422:SF13">
    <property type="entry name" value="LIPOPOLYSACCHARIDE BIOSYNTHESIS PROTEIN PA4999-RELATED"/>
    <property type="match status" value="1"/>
</dbReference>
<keyword evidence="5" id="KW-0802">TPR repeat</keyword>
<dbReference type="InterPro" id="IPR011990">
    <property type="entry name" value="TPR-like_helical_dom_sf"/>
</dbReference>
<dbReference type="Pfam" id="PF04932">
    <property type="entry name" value="Wzy_C"/>
    <property type="match status" value="1"/>
</dbReference>
<feature type="transmembrane region" description="Helical" evidence="6">
    <location>
        <begin position="288"/>
        <end position="309"/>
    </location>
</feature>
<dbReference type="Gene3D" id="1.25.40.10">
    <property type="entry name" value="Tetratricopeptide repeat domain"/>
    <property type="match status" value="1"/>
</dbReference>
<evidence type="ECO:0000256" key="5">
    <source>
        <dbReference type="PROSITE-ProRule" id="PRU00339"/>
    </source>
</evidence>
<feature type="domain" description="O-antigen ligase-related" evidence="7">
    <location>
        <begin position="314"/>
        <end position="425"/>
    </location>
</feature>
<evidence type="ECO:0000256" key="4">
    <source>
        <dbReference type="ARBA" id="ARBA00023136"/>
    </source>
</evidence>